<proteinExistence type="predicted"/>
<dbReference type="AlphaFoldDB" id="A0AAE3SHB4"/>
<sequence length="220" mass="25141">MVNNNREYKEVLGYRERKFDHDRDLAVNEFDMMSEDFYLSGYEAILIPQVQYISKKTVIASTISFDNEVLLLKGASNNYEVKEICTDLGVSYLELDCCCNDACLVNVELVLNAHKDISHVYVEFNESNLPIINELNRICNDAKVNLIANIESYDHSLIGRCITNQVPFVIMPNDQESVVIASRRNLVQTEGVSSSFTYDLYTLWQNSLNKRKPCITPMTA</sequence>
<dbReference type="Proteomes" id="UP001209229">
    <property type="component" value="Unassembled WGS sequence"/>
</dbReference>
<dbReference type="RefSeq" id="WP_301191619.1">
    <property type="nucleotide sequence ID" value="NZ_JAPDPJ010000043.1"/>
</dbReference>
<name>A0AAE3SHB4_9BACT</name>
<evidence type="ECO:0000313" key="2">
    <source>
        <dbReference type="Proteomes" id="UP001209229"/>
    </source>
</evidence>
<dbReference type="EMBL" id="JAPDPJ010000043">
    <property type="protein sequence ID" value="MCW3788058.1"/>
    <property type="molecule type" value="Genomic_DNA"/>
</dbReference>
<accession>A0AAE3SHB4</accession>
<keyword evidence="2" id="KW-1185">Reference proteome</keyword>
<evidence type="ECO:0000313" key="1">
    <source>
        <dbReference type="EMBL" id="MCW3788058.1"/>
    </source>
</evidence>
<reference evidence="1" key="1">
    <citation type="submission" date="2022-10" db="EMBL/GenBank/DDBJ databases">
        <authorList>
            <person name="Yu W.X."/>
        </authorList>
    </citation>
    <scope>NUCLEOTIDE SEQUENCE</scope>
    <source>
        <strain evidence="1">AAT</strain>
    </source>
</reference>
<organism evidence="1 2">
    <name type="scientific">Plebeiibacterium sediminum</name>
    <dbReference type="NCBI Taxonomy" id="2992112"/>
    <lineage>
        <taxon>Bacteria</taxon>
        <taxon>Pseudomonadati</taxon>
        <taxon>Bacteroidota</taxon>
        <taxon>Bacteroidia</taxon>
        <taxon>Marinilabiliales</taxon>
        <taxon>Marinilabiliaceae</taxon>
        <taxon>Plebeiibacterium</taxon>
    </lineage>
</organism>
<gene>
    <name evidence="1" type="ORF">OM075_16395</name>
</gene>
<comment type="caution">
    <text evidence="1">The sequence shown here is derived from an EMBL/GenBank/DDBJ whole genome shotgun (WGS) entry which is preliminary data.</text>
</comment>
<protein>
    <submittedName>
        <fullName evidence="1">Uncharacterized protein</fullName>
    </submittedName>
</protein>